<feature type="region of interest" description="Disordered" evidence="1">
    <location>
        <begin position="42"/>
        <end position="78"/>
    </location>
</feature>
<organism evidence="2 3">
    <name type="scientific">Euplotes crassus</name>
    <dbReference type="NCBI Taxonomy" id="5936"/>
    <lineage>
        <taxon>Eukaryota</taxon>
        <taxon>Sar</taxon>
        <taxon>Alveolata</taxon>
        <taxon>Ciliophora</taxon>
        <taxon>Intramacronucleata</taxon>
        <taxon>Spirotrichea</taxon>
        <taxon>Hypotrichia</taxon>
        <taxon>Euplotida</taxon>
        <taxon>Euplotidae</taxon>
        <taxon>Moneuplotes</taxon>
    </lineage>
</organism>
<protein>
    <submittedName>
        <fullName evidence="2">Uncharacterized protein</fullName>
    </submittedName>
</protein>
<feature type="region of interest" description="Disordered" evidence="1">
    <location>
        <begin position="1"/>
        <end position="28"/>
    </location>
</feature>
<comment type="caution">
    <text evidence="2">The sequence shown here is derived from an EMBL/GenBank/DDBJ whole genome shotgun (WGS) entry which is preliminary data.</text>
</comment>
<sequence>MEKNSERSYFSEIRRRRSTHVTNNQIIPKDSDETVEDLKKVKKYGKKKHKKGILKKNNEPNTNHSTKGPAKTIPNWDVFDHDSSHIFDEEIASASESDRRPPTRDSVKVMQEVKRENTIGLRQSKNFNFKIAPTNRSPNDNHADKKKAFEYIDEEDDEPIEVYYQDLNNTQVANKLPNERITKTSVALYPASGKRLAKKNKMGAQKDKKKRKKKSDRAKVHQNNNIEIKMEESFEKDLLRRTNVLTEKNGNNRIKVGSDKKKIRSRSRSSNSDESLSLSPIKKQRLQTDENEESLEEMDEIEYRRKNYNTVASVKPLYRPTVRRKRNSNENTQVNRITAKTEIFKPVLKNSTFIKESANVKKRSYTTTSNNFDKKRYSTTLPQQGFRDLIGYANFREVSYDIPGAITVEYKEESYGSTQNIVLDRDRDTFVLPDQTQQESRNDYESWVNVSRMSKSIRNMKSDCFSRTINPNEIALINRPKSGVRRYGKYKNEREAGLSINGNIKNNEVITFNKRKHDFDNDDYYEQKELLYASASPSKKRVSGKGGNVYQYEVDEIDDFTPDRTDTLRNKDAFADSHRVDSLRPYSRNSPQKDTGGSKLHNATYGDLSPFSSGRKTVRFAEDEEGLLKSVAVDPSFNESDFVHDMHINY</sequence>
<dbReference type="Proteomes" id="UP001295684">
    <property type="component" value="Unassembled WGS sequence"/>
</dbReference>
<feature type="compositionally biased region" description="Basic residues" evidence="1">
    <location>
        <begin position="42"/>
        <end position="54"/>
    </location>
</feature>
<feature type="compositionally biased region" description="Basic residues" evidence="1">
    <location>
        <begin position="195"/>
        <end position="216"/>
    </location>
</feature>
<feature type="region of interest" description="Disordered" evidence="1">
    <location>
        <begin position="250"/>
        <end position="296"/>
    </location>
</feature>
<gene>
    <name evidence="2" type="ORF">ECRASSUSDP1_LOCUS1776</name>
</gene>
<evidence type="ECO:0000313" key="2">
    <source>
        <dbReference type="EMBL" id="CAI2360472.1"/>
    </source>
</evidence>
<reference evidence="2" key="1">
    <citation type="submission" date="2023-07" db="EMBL/GenBank/DDBJ databases">
        <authorList>
            <consortium name="AG Swart"/>
            <person name="Singh M."/>
            <person name="Singh A."/>
            <person name="Seah K."/>
            <person name="Emmerich C."/>
        </authorList>
    </citation>
    <scope>NUCLEOTIDE SEQUENCE</scope>
    <source>
        <strain evidence="2">DP1</strain>
    </source>
</reference>
<feature type="region of interest" description="Disordered" evidence="1">
    <location>
        <begin position="579"/>
        <end position="608"/>
    </location>
</feature>
<proteinExistence type="predicted"/>
<evidence type="ECO:0000313" key="3">
    <source>
        <dbReference type="Proteomes" id="UP001295684"/>
    </source>
</evidence>
<name>A0AAD1U4Q9_EUPCR</name>
<feature type="region of interest" description="Disordered" evidence="1">
    <location>
        <begin position="192"/>
        <end position="225"/>
    </location>
</feature>
<evidence type="ECO:0000256" key="1">
    <source>
        <dbReference type="SAM" id="MobiDB-lite"/>
    </source>
</evidence>
<feature type="compositionally biased region" description="Low complexity" evidence="1">
    <location>
        <begin position="268"/>
        <end position="279"/>
    </location>
</feature>
<dbReference type="AlphaFoldDB" id="A0AAD1U4Q9"/>
<accession>A0AAD1U4Q9</accession>
<dbReference type="EMBL" id="CAMPGE010001670">
    <property type="protein sequence ID" value="CAI2360472.1"/>
    <property type="molecule type" value="Genomic_DNA"/>
</dbReference>
<keyword evidence="3" id="KW-1185">Reference proteome</keyword>